<dbReference type="GO" id="GO:0009098">
    <property type="term" value="P:L-leucine biosynthetic process"/>
    <property type="evidence" value="ECO:0007669"/>
    <property type="project" value="UniProtKB-KW"/>
</dbReference>
<evidence type="ECO:0000256" key="5">
    <source>
        <dbReference type="ARBA" id="ARBA00013101"/>
    </source>
</evidence>
<dbReference type="EMBL" id="FLQX01000002">
    <property type="protein sequence ID" value="SBT03369.1"/>
    <property type="molecule type" value="Genomic_DNA"/>
</dbReference>
<evidence type="ECO:0000256" key="12">
    <source>
        <dbReference type="ARBA" id="ARBA00023211"/>
    </source>
</evidence>
<dbReference type="Proteomes" id="UP000199169">
    <property type="component" value="Unassembled WGS sequence"/>
</dbReference>
<feature type="domain" description="Isopropylmalate dehydrogenase-like" evidence="15">
    <location>
        <begin position="8"/>
        <end position="358"/>
    </location>
</feature>
<dbReference type="InterPro" id="IPR050501">
    <property type="entry name" value="ICDH/IPMDH"/>
</dbReference>
<keyword evidence="13" id="KW-0100">Branched-chain amino acid biosynthesis</keyword>
<reference evidence="16 17" key="1">
    <citation type="submission" date="2016-06" db="EMBL/GenBank/DDBJ databases">
        <authorList>
            <person name="Kjaerup R.B."/>
            <person name="Dalgaard T.S."/>
            <person name="Juul-Madsen H.R."/>
        </authorList>
    </citation>
    <scope>NUCLEOTIDE SEQUENCE [LARGE SCALE GENOMIC DNA]</scope>
    <source>
        <strain evidence="16">3</strain>
    </source>
</reference>
<dbReference type="RefSeq" id="WP_186405409.1">
    <property type="nucleotide sequence ID" value="NZ_FLQX01000002.1"/>
</dbReference>
<evidence type="ECO:0000256" key="14">
    <source>
        <dbReference type="ARBA" id="ARBA00033138"/>
    </source>
</evidence>
<dbReference type="SMART" id="SM01329">
    <property type="entry name" value="Iso_dh"/>
    <property type="match status" value="1"/>
</dbReference>
<evidence type="ECO:0000256" key="10">
    <source>
        <dbReference type="ARBA" id="ARBA00023002"/>
    </source>
</evidence>
<evidence type="ECO:0000256" key="2">
    <source>
        <dbReference type="ARBA" id="ARBA00001946"/>
    </source>
</evidence>
<dbReference type="PANTHER" id="PTHR43275">
    <property type="entry name" value="D-MALATE DEHYDROGENASE [DECARBOXYLATING]"/>
    <property type="match status" value="1"/>
</dbReference>
<keyword evidence="10 16" id="KW-0560">Oxidoreductase</keyword>
<dbReference type="FunFam" id="3.40.718.10:FF:000006">
    <property type="entry name" value="3-isopropylmalate dehydrogenase"/>
    <property type="match status" value="1"/>
</dbReference>
<keyword evidence="7" id="KW-0028">Amino-acid biosynthesis</keyword>
<dbReference type="Pfam" id="PF00180">
    <property type="entry name" value="Iso_dh"/>
    <property type="match status" value="1"/>
</dbReference>
<evidence type="ECO:0000256" key="8">
    <source>
        <dbReference type="ARBA" id="ARBA00022723"/>
    </source>
</evidence>
<organism evidence="16 17">
    <name type="scientific">Candidatus Accumulibacter aalborgensis</name>
    <dbReference type="NCBI Taxonomy" id="1860102"/>
    <lineage>
        <taxon>Bacteria</taxon>
        <taxon>Pseudomonadati</taxon>
        <taxon>Pseudomonadota</taxon>
        <taxon>Betaproteobacteria</taxon>
        <taxon>Candidatus Accumulibacter</taxon>
    </lineage>
</organism>
<keyword evidence="11" id="KW-0520">NAD</keyword>
<keyword evidence="6" id="KW-0432">Leucine biosynthesis</keyword>
<keyword evidence="8" id="KW-0479">Metal-binding</keyword>
<evidence type="ECO:0000256" key="7">
    <source>
        <dbReference type="ARBA" id="ARBA00022605"/>
    </source>
</evidence>
<keyword evidence="12" id="KW-0464">Manganese</keyword>
<protein>
    <recommendedName>
        <fullName evidence="5">3-isopropylmalate dehydrogenase</fullName>
        <ecNumber evidence="5">1.1.1.85</ecNumber>
    </recommendedName>
    <alternativeName>
        <fullName evidence="14">3-IPM-DH</fullName>
    </alternativeName>
</protein>
<evidence type="ECO:0000256" key="4">
    <source>
        <dbReference type="ARBA" id="ARBA00011738"/>
    </source>
</evidence>
<evidence type="ECO:0000313" key="16">
    <source>
        <dbReference type="EMBL" id="SBT03369.1"/>
    </source>
</evidence>
<comment type="cofactor">
    <cofactor evidence="1">
        <name>Mn(2+)</name>
        <dbReference type="ChEBI" id="CHEBI:29035"/>
    </cofactor>
</comment>
<dbReference type="GO" id="GO:0046872">
    <property type="term" value="F:metal ion binding"/>
    <property type="evidence" value="ECO:0007669"/>
    <property type="project" value="UniProtKB-KW"/>
</dbReference>
<dbReference type="STRING" id="1860102.ACCAA_100070"/>
<evidence type="ECO:0000256" key="6">
    <source>
        <dbReference type="ARBA" id="ARBA00022430"/>
    </source>
</evidence>
<dbReference type="Gene3D" id="3.40.718.10">
    <property type="entry name" value="Isopropylmalate Dehydrogenase"/>
    <property type="match status" value="1"/>
</dbReference>
<comment type="similarity">
    <text evidence="3">Belongs to the isocitrate and isopropylmalate dehydrogenases family. LeuB type 1 subfamily.</text>
</comment>
<dbReference type="EC" id="1.1.1.85" evidence="5"/>
<evidence type="ECO:0000313" key="17">
    <source>
        <dbReference type="Proteomes" id="UP000199169"/>
    </source>
</evidence>
<dbReference type="GO" id="GO:0003862">
    <property type="term" value="F:3-isopropylmalate dehydrogenase activity"/>
    <property type="evidence" value="ECO:0007669"/>
    <property type="project" value="UniProtKB-EC"/>
</dbReference>
<name>A0A1A8XDU2_9PROT</name>
<evidence type="ECO:0000256" key="9">
    <source>
        <dbReference type="ARBA" id="ARBA00022842"/>
    </source>
</evidence>
<dbReference type="SUPFAM" id="SSF53659">
    <property type="entry name" value="Isocitrate/Isopropylmalate dehydrogenase-like"/>
    <property type="match status" value="1"/>
</dbReference>
<evidence type="ECO:0000256" key="1">
    <source>
        <dbReference type="ARBA" id="ARBA00001936"/>
    </source>
</evidence>
<keyword evidence="9" id="KW-0460">Magnesium</keyword>
<proteinExistence type="inferred from homology"/>
<comment type="subunit">
    <text evidence="4">Homodimer.</text>
</comment>
<sequence>MKRDPRFRIAVLPGDGIGPEIVASCLQVLDALHERVGGGIGFDFRHLEGGAAHYQKTGTAFSDESMAQCKKADAVLFGAIGLPHVRYPDGTEISTQFDLRFEMDLYAGLRPIRSYPGLPCVLADKRAAQIDLVLIREQTEGLLYSRGRGTIEDDRVAWETMMISRSGSSRVSEFAFRVAERRAKSRRRPGKVTCVDKANVLSSMAFFRRIFSEVAATHPTVKAEFAYVDATAMNLIKHPWEFDVLLTENAFGGILSDLSAGVVGSLGLAPSADIGDRHAVFQPAHGSAPHLAGQGKANPVAQILSAALMLDWLADQHGEPRLAHGARILEHAVEKALTVICPMEFGGHDGTAAITKAIIGQVRRS</sequence>
<evidence type="ECO:0000256" key="11">
    <source>
        <dbReference type="ARBA" id="ARBA00023027"/>
    </source>
</evidence>
<evidence type="ECO:0000256" key="3">
    <source>
        <dbReference type="ARBA" id="ARBA00008319"/>
    </source>
</evidence>
<comment type="cofactor">
    <cofactor evidence="2">
        <name>Mg(2+)</name>
        <dbReference type="ChEBI" id="CHEBI:18420"/>
    </cofactor>
</comment>
<dbReference type="InterPro" id="IPR024084">
    <property type="entry name" value="IsoPropMal-DH-like_dom"/>
</dbReference>
<keyword evidence="17" id="KW-1185">Reference proteome</keyword>
<dbReference type="PANTHER" id="PTHR43275:SF1">
    <property type="entry name" value="D-MALATE DEHYDROGENASE [DECARBOXYLATING]"/>
    <property type="match status" value="1"/>
</dbReference>
<accession>A0A1A8XDU2</accession>
<gene>
    <name evidence="16" type="ORF">ACCAA_100070</name>
</gene>
<evidence type="ECO:0000259" key="15">
    <source>
        <dbReference type="SMART" id="SM01329"/>
    </source>
</evidence>
<dbReference type="AlphaFoldDB" id="A0A1A8XDU2"/>
<evidence type="ECO:0000256" key="13">
    <source>
        <dbReference type="ARBA" id="ARBA00023304"/>
    </source>
</evidence>